<dbReference type="KEGG" id="tact:SG35_000605"/>
<reference evidence="2 3" key="2">
    <citation type="journal article" date="2022" name="Mar. Drugs">
        <title>Bioassay-Guided Fractionation Leads to the Detection of Cholic Acid Generated by the Rare Thalassomonas sp.</title>
        <authorList>
            <person name="Pheiffer F."/>
            <person name="Schneider Y.K."/>
            <person name="Hansen E.H."/>
            <person name="Andersen J.H."/>
            <person name="Isaksson J."/>
            <person name="Busche T."/>
            <person name="R C."/>
            <person name="Kalinowski J."/>
            <person name="Zyl L.V."/>
            <person name="Trindade M."/>
        </authorList>
    </citation>
    <scope>NUCLEOTIDE SEQUENCE [LARGE SCALE GENOMIC DNA]</scope>
    <source>
        <strain evidence="2 3">A5K-106</strain>
    </source>
</reference>
<dbReference type="Pfam" id="PF20398">
    <property type="entry name" value="DUF6691"/>
    <property type="match status" value="1"/>
</dbReference>
<feature type="transmembrane region" description="Helical" evidence="1">
    <location>
        <begin position="118"/>
        <end position="137"/>
    </location>
</feature>
<reference evidence="2 3" key="1">
    <citation type="journal article" date="2015" name="Genome Announc.">
        <title>Draft Genome Sequences of Marine Isolates of Thalassomonas viridans and Thalassomonas actiniarum.</title>
        <authorList>
            <person name="Olonade I."/>
            <person name="van Zyl L.J."/>
            <person name="Trindade M."/>
        </authorList>
    </citation>
    <scope>NUCLEOTIDE SEQUENCE [LARGE SCALE GENOMIC DNA]</scope>
    <source>
        <strain evidence="2 3">A5K-106</strain>
    </source>
</reference>
<keyword evidence="1" id="KW-1133">Transmembrane helix</keyword>
<proteinExistence type="predicted"/>
<evidence type="ECO:0000313" key="3">
    <source>
        <dbReference type="Proteomes" id="UP000032568"/>
    </source>
</evidence>
<feature type="transmembrane region" description="Helical" evidence="1">
    <location>
        <begin position="41"/>
        <end position="60"/>
    </location>
</feature>
<name>A0AAE9YS17_9GAMM</name>
<dbReference type="AlphaFoldDB" id="A0AAE9YS17"/>
<protein>
    <submittedName>
        <fullName evidence="2">YeeE/YedE family protein</fullName>
    </submittedName>
</protein>
<keyword evidence="1" id="KW-0812">Transmembrane</keyword>
<dbReference type="RefSeq" id="WP_044835259.1">
    <property type="nucleotide sequence ID" value="NZ_CP059735.1"/>
</dbReference>
<keyword evidence="3" id="KW-1185">Reference proteome</keyword>
<sequence length="139" mass="15014">MQLLIALFCGVLFGVGLLVSQMANPDKVLSFLDISGHWDPSLLLVMASALLVYVPGYLLLVRRREKPLVAEDFSLPQKRQIDKPLLLGAVVFGTGWGLAGICPGPAVVNLSGGDVKIFAFIAFMLAGMWCSGLISRWKP</sequence>
<gene>
    <name evidence="2" type="ORF">SG35_000605</name>
</gene>
<dbReference type="Proteomes" id="UP000032568">
    <property type="component" value="Chromosome"/>
</dbReference>
<dbReference type="InterPro" id="IPR046513">
    <property type="entry name" value="DUF6691"/>
</dbReference>
<organism evidence="2 3">
    <name type="scientific">Thalassomonas actiniarum</name>
    <dbReference type="NCBI Taxonomy" id="485447"/>
    <lineage>
        <taxon>Bacteria</taxon>
        <taxon>Pseudomonadati</taxon>
        <taxon>Pseudomonadota</taxon>
        <taxon>Gammaproteobacteria</taxon>
        <taxon>Alteromonadales</taxon>
        <taxon>Colwelliaceae</taxon>
        <taxon>Thalassomonas</taxon>
    </lineage>
</organism>
<keyword evidence="1" id="KW-0472">Membrane</keyword>
<evidence type="ECO:0000256" key="1">
    <source>
        <dbReference type="SAM" id="Phobius"/>
    </source>
</evidence>
<evidence type="ECO:0000313" key="2">
    <source>
        <dbReference type="EMBL" id="WDD99224.1"/>
    </source>
</evidence>
<dbReference type="EMBL" id="CP059735">
    <property type="protein sequence ID" value="WDD99224.1"/>
    <property type="molecule type" value="Genomic_DNA"/>
</dbReference>
<feature type="transmembrane region" description="Helical" evidence="1">
    <location>
        <begin position="85"/>
        <end position="106"/>
    </location>
</feature>
<accession>A0AAE9YS17</accession>